<reference evidence="2 3" key="1">
    <citation type="submission" date="2024-09" db="EMBL/GenBank/DDBJ databases">
        <authorList>
            <person name="Sun Q."/>
            <person name="Mori K."/>
        </authorList>
    </citation>
    <scope>NUCLEOTIDE SEQUENCE [LARGE SCALE GENOMIC DNA]</scope>
    <source>
        <strain evidence="2 3">JCM 3307</strain>
    </source>
</reference>
<dbReference type="SUPFAM" id="SSF160904">
    <property type="entry name" value="Jann2411-like"/>
    <property type="match status" value="1"/>
</dbReference>
<proteinExistence type="predicted"/>
<dbReference type="InterPro" id="IPR023286">
    <property type="entry name" value="ABATE_dom_sf"/>
</dbReference>
<sequence length="182" mass="19932">MNSYEWRFVGGHLALDLANTVSWRLDPARTVDRLGSADLLAGWFRAATGLTADADAGVLRRVQALRAAATRLVDAHLDGAADRGSARVVFDAWRAALDRAVPGDRLPLAETASGAIEDHLALAVAELLRRPDPAALRRCDGDGCGWLFLDTTRNHSRRWCDSADCGNRARVRAYTSRRRQRA</sequence>
<dbReference type="InterPro" id="IPR021005">
    <property type="entry name" value="Znf_CGNR"/>
</dbReference>
<dbReference type="Pfam" id="PF07336">
    <property type="entry name" value="ABATE"/>
    <property type="match status" value="1"/>
</dbReference>
<dbReference type="Pfam" id="PF11706">
    <property type="entry name" value="zf-CGNR"/>
    <property type="match status" value="1"/>
</dbReference>
<accession>A0ABV5MDG4</accession>
<evidence type="ECO:0000313" key="3">
    <source>
        <dbReference type="Proteomes" id="UP001589608"/>
    </source>
</evidence>
<dbReference type="PANTHER" id="PTHR35525:SF3">
    <property type="entry name" value="BLL6575 PROTEIN"/>
    <property type="match status" value="1"/>
</dbReference>
<feature type="domain" description="Zinc finger CGNR" evidence="1">
    <location>
        <begin position="136"/>
        <end position="178"/>
    </location>
</feature>
<dbReference type="EMBL" id="JBHMCA010000051">
    <property type="protein sequence ID" value="MFB9446896.1"/>
    <property type="molecule type" value="Genomic_DNA"/>
</dbReference>
<evidence type="ECO:0000313" key="2">
    <source>
        <dbReference type="EMBL" id="MFB9446896.1"/>
    </source>
</evidence>
<dbReference type="Proteomes" id="UP001589608">
    <property type="component" value="Unassembled WGS sequence"/>
</dbReference>
<dbReference type="InterPro" id="IPR010852">
    <property type="entry name" value="ABATE"/>
</dbReference>
<dbReference type="Gene3D" id="1.10.3300.10">
    <property type="entry name" value="Jann2411-like domain"/>
    <property type="match status" value="1"/>
</dbReference>
<comment type="caution">
    <text evidence="2">The sequence shown here is derived from an EMBL/GenBank/DDBJ whole genome shotgun (WGS) entry which is preliminary data.</text>
</comment>
<gene>
    <name evidence="2" type="ORF">ACFFTR_27720</name>
</gene>
<protein>
    <submittedName>
        <fullName evidence="2">CGNR zinc finger domain-containing protein</fullName>
    </submittedName>
</protein>
<keyword evidence="3" id="KW-1185">Reference proteome</keyword>
<evidence type="ECO:0000259" key="1">
    <source>
        <dbReference type="Pfam" id="PF11706"/>
    </source>
</evidence>
<dbReference type="PANTHER" id="PTHR35525">
    <property type="entry name" value="BLL6575 PROTEIN"/>
    <property type="match status" value="1"/>
</dbReference>
<organism evidence="2 3">
    <name type="scientific">Dactylosporangium vinaceum</name>
    <dbReference type="NCBI Taxonomy" id="53362"/>
    <lineage>
        <taxon>Bacteria</taxon>
        <taxon>Bacillati</taxon>
        <taxon>Actinomycetota</taxon>
        <taxon>Actinomycetes</taxon>
        <taxon>Micromonosporales</taxon>
        <taxon>Micromonosporaceae</taxon>
        <taxon>Dactylosporangium</taxon>
    </lineage>
</organism>
<name>A0ABV5MDG4_9ACTN</name>
<dbReference type="RefSeq" id="WP_223105016.1">
    <property type="nucleotide sequence ID" value="NZ_CP061913.1"/>
</dbReference>